<keyword evidence="1" id="KW-0472">Membrane</keyword>
<protein>
    <submittedName>
        <fullName evidence="2">Exosortase F system-associated protein</fullName>
    </submittedName>
</protein>
<keyword evidence="3" id="KW-1185">Reference proteome</keyword>
<sequence length="149" mass="17805">MEKLLNNKQFCRILVFLLLVLLIGIRVFEKQLFYDPLMLFFKGNYQNQNLPNFESAKLFLNISLRYFMNTLLSLGIVYIIFKDKAQLVFLCWVYLGLYVLLILVFAFLLLNAESPDYLVLFYFRRFLIQPIPLLLFVPALFYQKMMNKS</sequence>
<keyword evidence="1" id="KW-1133">Transmembrane helix</keyword>
<evidence type="ECO:0000313" key="2">
    <source>
        <dbReference type="EMBL" id="MFD2891750.1"/>
    </source>
</evidence>
<gene>
    <name evidence="2" type="ORF">ACFS5J_06970</name>
</gene>
<feature type="transmembrane region" description="Helical" evidence="1">
    <location>
        <begin position="58"/>
        <end position="80"/>
    </location>
</feature>
<accession>A0ABW5YLA4</accession>
<feature type="transmembrane region" description="Helical" evidence="1">
    <location>
        <begin position="12"/>
        <end position="28"/>
    </location>
</feature>
<comment type="caution">
    <text evidence="2">The sequence shown here is derived from an EMBL/GenBank/DDBJ whole genome shotgun (WGS) entry which is preliminary data.</text>
</comment>
<dbReference type="RefSeq" id="WP_379811358.1">
    <property type="nucleotide sequence ID" value="NZ_JBHUPC010000012.1"/>
</dbReference>
<feature type="transmembrane region" description="Helical" evidence="1">
    <location>
        <begin position="122"/>
        <end position="142"/>
    </location>
</feature>
<dbReference type="InterPro" id="IPR026414">
    <property type="entry name" value="ExosoTase_F-assoc_memb"/>
</dbReference>
<dbReference type="NCBIfam" id="TIGR04127">
    <property type="entry name" value="flavo_near_exo"/>
    <property type="match status" value="1"/>
</dbReference>
<evidence type="ECO:0000256" key="1">
    <source>
        <dbReference type="SAM" id="Phobius"/>
    </source>
</evidence>
<reference evidence="3" key="1">
    <citation type="journal article" date="2019" name="Int. J. Syst. Evol. Microbiol.">
        <title>The Global Catalogue of Microorganisms (GCM) 10K type strain sequencing project: providing services to taxonomists for standard genome sequencing and annotation.</title>
        <authorList>
            <consortium name="The Broad Institute Genomics Platform"/>
            <consortium name="The Broad Institute Genome Sequencing Center for Infectious Disease"/>
            <person name="Wu L."/>
            <person name="Ma J."/>
        </authorList>
    </citation>
    <scope>NUCLEOTIDE SEQUENCE [LARGE SCALE GENOMIC DNA]</scope>
    <source>
        <strain evidence="3">KCTC 22671</strain>
    </source>
</reference>
<dbReference type="Proteomes" id="UP001597534">
    <property type="component" value="Unassembled WGS sequence"/>
</dbReference>
<name>A0ABW5YLA4_9FLAO</name>
<proteinExistence type="predicted"/>
<organism evidence="2 3">
    <name type="scientific">Flavobacterium chuncheonense</name>
    <dbReference type="NCBI Taxonomy" id="2026653"/>
    <lineage>
        <taxon>Bacteria</taxon>
        <taxon>Pseudomonadati</taxon>
        <taxon>Bacteroidota</taxon>
        <taxon>Flavobacteriia</taxon>
        <taxon>Flavobacteriales</taxon>
        <taxon>Flavobacteriaceae</taxon>
        <taxon>Flavobacterium</taxon>
    </lineage>
</organism>
<feature type="transmembrane region" description="Helical" evidence="1">
    <location>
        <begin position="87"/>
        <end position="110"/>
    </location>
</feature>
<dbReference type="EMBL" id="JBHUPC010000012">
    <property type="protein sequence ID" value="MFD2891750.1"/>
    <property type="molecule type" value="Genomic_DNA"/>
</dbReference>
<evidence type="ECO:0000313" key="3">
    <source>
        <dbReference type="Proteomes" id="UP001597534"/>
    </source>
</evidence>
<keyword evidence="1" id="KW-0812">Transmembrane</keyword>